<evidence type="ECO:0000313" key="3">
    <source>
        <dbReference type="Proteomes" id="UP000054047"/>
    </source>
</evidence>
<gene>
    <name evidence="2" type="ORF">ANCDUO_08206</name>
</gene>
<sequence>MQNFQELGVSTKYEMIRLLRQFKDEYNINERDTKTSQARSRGASALAEEQEERTLEVPVERIRDYWEPIVGVSRPFEATAELAAWAEEQYPLYESGGLTEGDWKALFSKMKPRKATGPDGIRGFWWKHFQEAKEKLILWCVKALRKPKKIVPAWLCRGRVVLIPEKRRAHGSRRSQTDCVPQHVL</sequence>
<evidence type="ECO:0000313" key="2">
    <source>
        <dbReference type="EMBL" id="KIH61520.1"/>
    </source>
</evidence>
<organism evidence="2 3">
    <name type="scientific">Ancylostoma duodenale</name>
    <dbReference type="NCBI Taxonomy" id="51022"/>
    <lineage>
        <taxon>Eukaryota</taxon>
        <taxon>Metazoa</taxon>
        <taxon>Ecdysozoa</taxon>
        <taxon>Nematoda</taxon>
        <taxon>Chromadorea</taxon>
        <taxon>Rhabditida</taxon>
        <taxon>Rhabditina</taxon>
        <taxon>Rhabditomorpha</taxon>
        <taxon>Strongyloidea</taxon>
        <taxon>Ancylostomatidae</taxon>
        <taxon>Ancylostomatinae</taxon>
        <taxon>Ancylostoma</taxon>
    </lineage>
</organism>
<dbReference type="EMBL" id="KN730055">
    <property type="protein sequence ID" value="KIH61520.1"/>
    <property type="molecule type" value="Genomic_DNA"/>
</dbReference>
<dbReference type="OrthoDB" id="5798715at2759"/>
<reference evidence="2 3" key="1">
    <citation type="submission" date="2013-12" db="EMBL/GenBank/DDBJ databases">
        <title>Draft genome of the parsitic nematode Ancylostoma duodenale.</title>
        <authorList>
            <person name="Mitreva M."/>
        </authorList>
    </citation>
    <scope>NUCLEOTIDE SEQUENCE [LARGE SCALE GENOMIC DNA]</scope>
    <source>
        <strain evidence="2 3">Zhejiang</strain>
    </source>
</reference>
<keyword evidence="3" id="KW-1185">Reference proteome</keyword>
<protein>
    <submittedName>
        <fullName evidence="2">Uncharacterized protein</fullName>
    </submittedName>
</protein>
<accession>A0A0C2GJX7</accession>
<dbReference type="Proteomes" id="UP000054047">
    <property type="component" value="Unassembled WGS sequence"/>
</dbReference>
<proteinExistence type="predicted"/>
<evidence type="ECO:0000256" key="1">
    <source>
        <dbReference type="SAM" id="MobiDB-lite"/>
    </source>
</evidence>
<name>A0A0C2GJX7_9BILA</name>
<feature type="region of interest" description="Disordered" evidence="1">
    <location>
        <begin position="30"/>
        <end position="52"/>
    </location>
</feature>
<dbReference type="AlphaFoldDB" id="A0A0C2GJX7"/>